<reference evidence="1 2" key="1">
    <citation type="submission" date="2020-07" db="EMBL/GenBank/DDBJ databases">
        <title>Trichoderma asperellum IC-1 whole genome shotgun sequence.</title>
        <authorList>
            <person name="Kanamasa S."/>
            <person name="Takahashi H."/>
        </authorList>
    </citation>
    <scope>NUCLEOTIDE SEQUENCE [LARGE SCALE GENOMIC DNA]</scope>
    <source>
        <strain evidence="1 2">IC-1</strain>
    </source>
</reference>
<dbReference type="InterPro" id="IPR009291">
    <property type="entry name" value="Vps62"/>
</dbReference>
<gene>
    <name evidence="1" type="ORF">TASIC1_0007001200</name>
</gene>
<organism evidence="1 2">
    <name type="scientific">Trichoderma asperellum</name>
    <name type="common">Filamentous fungus</name>
    <dbReference type="NCBI Taxonomy" id="101201"/>
    <lineage>
        <taxon>Eukaryota</taxon>
        <taxon>Fungi</taxon>
        <taxon>Dikarya</taxon>
        <taxon>Ascomycota</taxon>
        <taxon>Pezizomycotina</taxon>
        <taxon>Sordariomycetes</taxon>
        <taxon>Hypocreomycetidae</taxon>
        <taxon>Hypocreales</taxon>
        <taxon>Hypocreaceae</taxon>
        <taxon>Trichoderma</taxon>
    </lineage>
</organism>
<dbReference type="Proteomes" id="UP000517252">
    <property type="component" value="Unassembled WGS sequence"/>
</dbReference>
<dbReference type="PANTHER" id="PTHR48219:SF2">
    <property type="entry name" value="VACUOLAR PROTEIN SORTING-ASSOCIATED PROTEIN 62"/>
    <property type="match status" value="1"/>
</dbReference>
<dbReference type="AlphaFoldDB" id="A0A6V8QVX0"/>
<dbReference type="EMBL" id="BLZH01000007">
    <property type="protein sequence ID" value="GFP56520.1"/>
    <property type="molecule type" value="Genomic_DNA"/>
</dbReference>
<evidence type="ECO:0000313" key="2">
    <source>
        <dbReference type="Proteomes" id="UP000517252"/>
    </source>
</evidence>
<dbReference type="Pfam" id="PF06101">
    <property type="entry name" value="Vps62"/>
    <property type="match status" value="1"/>
</dbReference>
<comment type="caution">
    <text evidence="1">The sequence shown here is derived from an EMBL/GenBank/DDBJ whole genome shotgun (WGS) entry which is preliminary data.</text>
</comment>
<sequence length="214" mass="23166">MSDQPWLVTTTTSLFSPRWNDKGSGATRDGGFWHPKSDGNFRPLGSVGVPHWRDINGSHSSLLIKANPDATGALSPVASPTGYTLIWKDEKSKADNDGSFWRPIAPNGYVAMGDVARGGWSTPDISDVWCVRADLVKQGSFAAHSVWDDKKSKAKTDVSIWEIRSASRSDESGIDDSETAEAIPADPRATYLGAIRASQNYNVPDSSFARVPIV</sequence>
<accession>A0A6V8QVX0</accession>
<dbReference type="OrthoDB" id="428159at2759"/>
<dbReference type="PANTHER" id="PTHR48219">
    <property type="entry name" value="VACUOLAR PROTEIN SORTING-ASSOCIATED PROTEIN 62-RELATED"/>
    <property type="match status" value="1"/>
</dbReference>
<evidence type="ECO:0000313" key="1">
    <source>
        <dbReference type="EMBL" id="GFP56520.1"/>
    </source>
</evidence>
<proteinExistence type="predicted"/>
<evidence type="ECO:0008006" key="3">
    <source>
        <dbReference type="Google" id="ProtNLM"/>
    </source>
</evidence>
<protein>
    <recommendedName>
        <fullName evidence="3">DUF946 domain-containing protein</fullName>
    </recommendedName>
</protein>
<name>A0A6V8QVX0_TRIAP</name>